<dbReference type="GeneID" id="8247994"/>
<comment type="similarity">
    <text evidence="1">Belongs to the DENR family.</text>
</comment>
<dbReference type="OrthoDB" id="277199at2759"/>
<dbReference type="FunCoup" id="C1FJK9">
    <property type="interactions" value="2063"/>
</dbReference>
<dbReference type="STRING" id="296587.C1FJK9"/>
<accession>C1FJK9</accession>
<sequence>MPLEPVEVEYCSLCGCPPEYCENAGCKRVKLEKEMEGASVCDEPPVDAPAAEGDAPAAEGEEKKEGGKKKKEKKAKGVTITRTTRNKKKTITNVAGLEHYPEVKIAECAKTLGKKFACGASVTKGPTGKDEIDVQGDFSHEIADLLAEKFGVDRETTKVVDKGRH</sequence>
<dbReference type="SUPFAM" id="SSF55159">
    <property type="entry name" value="eIF1-like"/>
    <property type="match status" value="1"/>
</dbReference>
<dbReference type="eggNOG" id="KOG3239">
    <property type="taxonomic scope" value="Eukaryota"/>
</dbReference>
<dbReference type="GO" id="GO:0001731">
    <property type="term" value="P:formation of translation preinitiation complex"/>
    <property type="evidence" value="ECO:0007669"/>
    <property type="project" value="TreeGrafter"/>
</dbReference>
<proteinExistence type="inferred from homology"/>
<evidence type="ECO:0000313" key="4">
    <source>
        <dbReference type="EMBL" id="ACO70616.1"/>
    </source>
</evidence>
<reference evidence="4 5" key="1">
    <citation type="journal article" date="2009" name="Science">
        <title>Green evolution and dynamic adaptations revealed by genomes of the marine picoeukaryotes Micromonas.</title>
        <authorList>
            <person name="Worden A.Z."/>
            <person name="Lee J.H."/>
            <person name="Mock T."/>
            <person name="Rouze P."/>
            <person name="Simmons M.P."/>
            <person name="Aerts A.L."/>
            <person name="Allen A.E."/>
            <person name="Cuvelier M.L."/>
            <person name="Derelle E."/>
            <person name="Everett M.V."/>
            <person name="Foulon E."/>
            <person name="Grimwood J."/>
            <person name="Gundlach H."/>
            <person name="Henrissat B."/>
            <person name="Napoli C."/>
            <person name="McDonald S.M."/>
            <person name="Parker M.S."/>
            <person name="Rombauts S."/>
            <person name="Salamov A."/>
            <person name="Von Dassow P."/>
            <person name="Badger J.H."/>
            <person name="Coutinho P.M."/>
            <person name="Demir E."/>
            <person name="Dubchak I."/>
            <person name="Gentemann C."/>
            <person name="Eikrem W."/>
            <person name="Gready J.E."/>
            <person name="John U."/>
            <person name="Lanier W."/>
            <person name="Lindquist E.A."/>
            <person name="Lucas S."/>
            <person name="Mayer K.F."/>
            <person name="Moreau H."/>
            <person name="Not F."/>
            <person name="Otillar R."/>
            <person name="Panaud O."/>
            <person name="Pangilinan J."/>
            <person name="Paulsen I."/>
            <person name="Piegu B."/>
            <person name="Poliakov A."/>
            <person name="Robbens S."/>
            <person name="Schmutz J."/>
            <person name="Toulza E."/>
            <person name="Wyss T."/>
            <person name="Zelensky A."/>
            <person name="Zhou K."/>
            <person name="Armbrust E.V."/>
            <person name="Bhattacharya D."/>
            <person name="Goodenough U.W."/>
            <person name="Van de Peer Y."/>
            <person name="Grigoriev I.V."/>
        </authorList>
    </citation>
    <scope>NUCLEOTIDE SEQUENCE [LARGE SCALE GENOMIC DNA]</scope>
    <source>
        <strain evidence="5">RCC299 / NOUM17</strain>
    </source>
</reference>
<evidence type="ECO:0000256" key="2">
    <source>
        <dbReference type="SAM" id="MobiDB-lite"/>
    </source>
</evidence>
<dbReference type="KEGG" id="mis:MICPUN_113535"/>
<dbReference type="PANTHER" id="PTHR12789">
    <property type="entry name" value="DENSITY-REGULATED PROTEIN HOMOLOG"/>
    <property type="match status" value="1"/>
</dbReference>
<dbReference type="EMBL" id="CP001577">
    <property type="protein sequence ID" value="ACO70616.1"/>
    <property type="molecule type" value="Genomic_DNA"/>
</dbReference>
<dbReference type="GO" id="GO:0003729">
    <property type="term" value="F:mRNA binding"/>
    <property type="evidence" value="ECO:0007669"/>
    <property type="project" value="TreeGrafter"/>
</dbReference>
<feature type="compositionally biased region" description="Basic residues" evidence="2">
    <location>
        <begin position="66"/>
        <end position="76"/>
    </location>
</feature>
<dbReference type="AlphaFoldDB" id="C1FJK9"/>
<dbReference type="InParanoid" id="C1FJK9"/>
<dbReference type="Gene3D" id="3.30.780.10">
    <property type="entry name" value="SUI1-like domain"/>
    <property type="match status" value="1"/>
</dbReference>
<dbReference type="InterPro" id="IPR050318">
    <property type="entry name" value="DENR/SUI1_TIF"/>
</dbReference>
<dbReference type="InterPro" id="IPR046447">
    <property type="entry name" value="DENR_C"/>
</dbReference>
<gene>
    <name evidence="4" type="ORF">MICPUN_113535</name>
</gene>
<feature type="region of interest" description="Disordered" evidence="2">
    <location>
        <begin position="37"/>
        <end position="84"/>
    </location>
</feature>
<keyword evidence="5" id="KW-1185">Reference proteome</keyword>
<evidence type="ECO:0000256" key="1">
    <source>
        <dbReference type="ARBA" id="ARBA00007514"/>
    </source>
</evidence>
<feature type="domain" description="SUI1" evidence="3">
    <location>
        <begin position="78"/>
        <end position="150"/>
    </location>
</feature>
<evidence type="ECO:0000313" key="5">
    <source>
        <dbReference type="Proteomes" id="UP000002009"/>
    </source>
</evidence>
<dbReference type="InterPro" id="IPR036877">
    <property type="entry name" value="SUI1_dom_sf"/>
</dbReference>
<protein>
    <recommendedName>
        <fullName evidence="3">SUI1 domain-containing protein</fullName>
    </recommendedName>
</protein>
<dbReference type="RefSeq" id="XP_002509358.1">
    <property type="nucleotide sequence ID" value="XM_002509312.1"/>
</dbReference>
<dbReference type="OMA" id="PIKVQYC"/>
<dbReference type="Proteomes" id="UP000002009">
    <property type="component" value="Chromosome 12"/>
</dbReference>
<name>C1FJK9_MICCC</name>
<dbReference type="GO" id="GO:0002188">
    <property type="term" value="P:translation reinitiation"/>
    <property type="evidence" value="ECO:0007669"/>
    <property type="project" value="TreeGrafter"/>
</dbReference>
<organism evidence="4 5">
    <name type="scientific">Micromonas commoda (strain RCC299 / NOUM17 / CCMP2709)</name>
    <name type="common">Picoplanktonic green alga</name>
    <dbReference type="NCBI Taxonomy" id="296587"/>
    <lineage>
        <taxon>Eukaryota</taxon>
        <taxon>Viridiplantae</taxon>
        <taxon>Chlorophyta</taxon>
        <taxon>Mamiellophyceae</taxon>
        <taxon>Mamiellales</taxon>
        <taxon>Mamiellaceae</taxon>
        <taxon>Micromonas</taxon>
    </lineage>
</organism>
<evidence type="ECO:0000259" key="3">
    <source>
        <dbReference type="PROSITE" id="PS50296"/>
    </source>
</evidence>
<dbReference type="CDD" id="cd11607">
    <property type="entry name" value="DENR_C"/>
    <property type="match status" value="1"/>
</dbReference>
<dbReference type="InterPro" id="IPR001950">
    <property type="entry name" value="SUI1"/>
</dbReference>
<dbReference type="PANTHER" id="PTHR12789:SF0">
    <property type="entry name" value="DENSITY-REGULATED PROTEIN"/>
    <property type="match status" value="1"/>
</dbReference>
<dbReference type="Pfam" id="PF01253">
    <property type="entry name" value="SUI1"/>
    <property type="match status" value="1"/>
</dbReference>
<feature type="compositionally biased region" description="Low complexity" evidence="2">
    <location>
        <begin position="48"/>
        <end position="58"/>
    </location>
</feature>
<dbReference type="PROSITE" id="PS50296">
    <property type="entry name" value="SUI1"/>
    <property type="match status" value="1"/>
</dbReference>
<dbReference type="GO" id="GO:0003743">
    <property type="term" value="F:translation initiation factor activity"/>
    <property type="evidence" value="ECO:0007669"/>
    <property type="project" value="InterPro"/>
</dbReference>